<feature type="domain" description="Activator of Hsp90 ATPase homologue 1/2-like C-terminal" evidence="2">
    <location>
        <begin position="26"/>
        <end position="170"/>
    </location>
</feature>
<reference evidence="3" key="1">
    <citation type="submission" date="2018-06" db="EMBL/GenBank/DDBJ databases">
        <title>Paenibacillus xerothermodurans sp. nov. an extremely dry heat resistant spore forming bacterium isolated from the soil of Cape Canaveral, Florida.</title>
        <authorList>
            <person name="Seuylemezian A."/>
            <person name="Kaur N."/>
            <person name="Patil P."/>
            <person name="Patil P."/>
            <person name="Mayilraj S."/>
            <person name="Vaishampayan P."/>
        </authorList>
    </citation>
    <scope>NUCLEOTIDE SEQUENCE [LARGE SCALE GENOMIC DNA]</scope>
    <source>
        <strain evidence="3">ATCC 27380</strain>
    </source>
</reference>
<evidence type="ECO:0000313" key="3">
    <source>
        <dbReference type="EMBL" id="PZE19010.1"/>
    </source>
</evidence>
<accession>A0A2W1N5V7</accession>
<dbReference type="InterPro" id="IPR023393">
    <property type="entry name" value="START-like_dom_sf"/>
</dbReference>
<dbReference type="Gene3D" id="3.30.530.20">
    <property type="match status" value="1"/>
</dbReference>
<dbReference type="AlphaFoldDB" id="A0A2W1N5V7"/>
<evidence type="ECO:0000259" key="2">
    <source>
        <dbReference type="Pfam" id="PF08327"/>
    </source>
</evidence>
<organism evidence="3 4">
    <name type="scientific">Paenibacillus xerothermodurans</name>
    <dbReference type="NCBI Taxonomy" id="1977292"/>
    <lineage>
        <taxon>Bacteria</taxon>
        <taxon>Bacillati</taxon>
        <taxon>Bacillota</taxon>
        <taxon>Bacilli</taxon>
        <taxon>Bacillales</taxon>
        <taxon>Paenibacillaceae</taxon>
        <taxon>Paenibacillus</taxon>
    </lineage>
</organism>
<dbReference type="EMBL" id="NHRJ02000025">
    <property type="protein sequence ID" value="PZE19010.1"/>
    <property type="molecule type" value="Genomic_DNA"/>
</dbReference>
<gene>
    <name evidence="3" type="ORF">CBW46_020840</name>
</gene>
<dbReference type="RefSeq" id="WP_089201879.1">
    <property type="nucleotide sequence ID" value="NZ_NHRJ02000025.1"/>
</dbReference>
<sequence>MSTHDAANKIVSKVEGRELTLERIFNAPRNLVFRAYSDVEQMKRWYAPPGWTLTVSSFSFRPGGVWHFCMKCLDENQPFFGHESWGKVVFREIVEPERIVYSDAFSDAEGNVPEGMAEALITLTFLEHVGKTKLIHHAQYPSEEALKSVIEMGMLQGMTATWDSLEKFLEENK</sequence>
<dbReference type="SUPFAM" id="SSF55961">
    <property type="entry name" value="Bet v1-like"/>
    <property type="match status" value="1"/>
</dbReference>
<keyword evidence="4" id="KW-1185">Reference proteome</keyword>
<protein>
    <submittedName>
        <fullName evidence="3">SRPBCC domain-containing protein</fullName>
    </submittedName>
</protein>
<dbReference type="OrthoDB" id="118413at2"/>
<comment type="similarity">
    <text evidence="1">Belongs to the AHA1 family.</text>
</comment>
<dbReference type="InterPro" id="IPR013538">
    <property type="entry name" value="ASHA1/2-like_C"/>
</dbReference>
<evidence type="ECO:0000256" key="1">
    <source>
        <dbReference type="ARBA" id="ARBA00006817"/>
    </source>
</evidence>
<dbReference type="Proteomes" id="UP000214746">
    <property type="component" value="Unassembled WGS sequence"/>
</dbReference>
<proteinExistence type="inferred from homology"/>
<comment type="caution">
    <text evidence="3">The sequence shown here is derived from an EMBL/GenBank/DDBJ whole genome shotgun (WGS) entry which is preliminary data.</text>
</comment>
<evidence type="ECO:0000313" key="4">
    <source>
        <dbReference type="Proteomes" id="UP000214746"/>
    </source>
</evidence>
<name>A0A2W1N5V7_PAEXE</name>
<dbReference type="Pfam" id="PF08327">
    <property type="entry name" value="AHSA1"/>
    <property type="match status" value="1"/>
</dbReference>